<evidence type="ECO:0008006" key="3">
    <source>
        <dbReference type="Google" id="ProtNLM"/>
    </source>
</evidence>
<dbReference type="SUPFAM" id="SSF51182">
    <property type="entry name" value="RmlC-like cupins"/>
    <property type="match status" value="1"/>
</dbReference>
<dbReference type="EMBL" id="JACHEJ010000032">
    <property type="protein sequence ID" value="MBB6182453.1"/>
    <property type="molecule type" value="Genomic_DNA"/>
</dbReference>
<comment type="caution">
    <text evidence="1">The sequence shown here is derived from an EMBL/GenBank/DDBJ whole genome shotgun (WGS) entry which is preliminary data.</text>
</comment>
<dbReference type="CDD" id="cd20293">
    <property type="entry name" value="cupin_HutD_N"/>
    <property type="match status" value="1"/>
</dbReference>
<sequence>MKVLRAGDHKRMPWKNGRGETVEIAVFPADASVDDFDWRISMAKVAEDGLFSIFPGIERTLSIVEGDGLELSVDGCEPAVLDTSSLPYRFPADVATYARLTHGTIVDFNVMTRRDNAAHQVERLELPLSLDGSGHTRFIFCLGTEVRVRGACRDEMLQSQDVMVVEAGEAISMTGEGAVLAVTIVPAKDILSRQNNHSVDSMPVQEAAYEAASL</sequence>
<dbReference type="AlphaFoldDB" id="A0A7W9Z1Q6"/>
<dbReference type="Pfam" id="PF05962">
    <property type="entry name" value="HutD"/>
    <property type="match status" value="1"/>
</dbReference>
<dbReference type="InterPro" id="IPR014710">
    <property type="entry name" value="RmlC-like_jellyroll"/>
</dbReference>
<dbReference type="PANTHER" id="PTHR37943:SF1">
    <property type="entry name" value="PROTEIN VES"/>
    <property type="match status" value="1"/>
</dbReference>
<dbReference type="Proteomes" id="UP000535501">
    <property type="component" value="Unassembled WGS sequence"/>
</dbReference>
<dbReference type="InterPro" id="IPR010282">
    <property type="entry name" value="Uncharacterised_HutD/Ves"/>
</dbReference>
<proteinExistence type="predicted"/>
<dbReference type="RefSeq" id="WP_077548334.1">
    <property type="nucleotide sequence ID" value="NZ_JACHEJ010000032.1"/>
</dbReference>
<reference evidence="1 2" key="1">
    <citation type="submission" date="2020-08" db="EMBL/GenBank/DDBJ databases">
        <title>Genomic Encyclopedia of Type Strains, Phase IV (KMG-IV): sequencing the most valuable type-strain genomes for metagenomic binning, comparative biology and taxonomic classification.</title>
        <authorList>
            <person name="Goeker M."/>
        </authorList>
    </citation>
    <scope>NUCLEOTIDE SEQUENCE [LARGE SCALE GENOMIC DNA]</scope>
    <source>
        <strain evidence="1 2">DSM 102134</strain>
    </source>
</reference>
<evidence type="ECO:0000313" key="2">
    <source>
        <dbReference type="Proteomes" id="UP000535501"/>
    </source>
</evidence>
<organism evidence="1 2">
    <name type="scientific">Pseudorhizobium flavum</name>
    <dbReference type="NCBI Taxonomy" id="1335061"/>
    <lineage>
        <taxon>Bacteria</taxon>
        <taxon>Pseudomonadati</taxon>
        <taxon>Pseudomonadota</taxon>
        <taxon>Alphaproteobacteria</taxon>
        <taxon>Hyphomicrobiales</taxon>
        <taxon>Rhizobiaceae</taxon>
        <taxon>Rhizobium/Agrobacterium group</taxon>
        <taxon>Pseudorhizobium</taxon>
    </lineage>
</organism>
<dbReference type="InterPro" id="IPR011051">
    <property type="entry name" value="RmlC_Cupin_sf"/>
</dbReference>
<accession>A0A7W9Z1Q6</accession>
<gene>
    <name evidence="1" type="ORF">HNQ75_004442</name>
</gene>
<evidence type="ECO:0000313" key="1">
    <source>
        <dbReference type="EMBL" id="MBB6182453.1"/>
    </source>
</evidence>
<name>A0A7W9Z1Q6_9HYPH</name>
<dbReference type="Gene3D" id="2.60.120.10">
    <property type="entry name" value="Jelly Rolls"/>
    <property type="match status" value="1"/>
</dbReference>
<protein>
    <recommendedName>
        <fullName evidence="3">HutD family protein</fullName>
    </recommendedName>
</protein>
<dbReference type="PANTHER" id="PTHR37943">
    <property type="entry name" value="PROTEIN VES"/>
    <property type="match status" value="1"/>
</dbReference>
<keyword evidence="2" id="KW-1185">Reference proteome</keyword>